<feature type="transmembrane region" description="Helical" evidence="7">
    <location>
        <begin position="35"/>
        <end position="54"/>
    </location>
</feature>
<dbReference type="InterPro" id="IPR012336">
    <property type="entry name" value="Thioredoxin-like_fold"/>
</dbReference>
<evidence type="ECO:0000259" key="8">
    <source>
        <dbReference type="Pfam" id="PF13462"/>
    </source>
</evidence>
<name>A0A927I9X9_9ACTN</name>
<evidence type="ECO:0000256" key="1">
    <source>
        <dbReference type="ARBA" id="ARBA00005791"/>
    </source>
</evidence>
<keyword evidence="10" id="KW-1185">Reference proteome</keyword>
<dbReference type="RefSeq" id="WP_191207477.1">
    <property type="nucleotide sequence ID" value="NZ_BAABKL010000021.1"/>
</dbReference>
<protein>
    <submittedName>
        <fullName evidence="9">Thioredoxin domain-containing protein</fullName>
    </submittedName>
</protein>
<dbReference type="Proteomes" id="UP000632289">
    <property type="component" value="Unassembled WGS sequence"/>
</dbReference>
<dbReference type="PANTHER" id="PTHR13887:SF14">
    <property type="entry name" value="DISULFIDE BOND FORMATION PROTEIN D"/>
    <property type="match status" value="1"/>
</dbReference>
<dbReference type="GO" id="GO:0016491">
    <property type="term" value="F:oxidoreductase activity"/>
    <property type="evidence" value="ECO:0007669"/>
    <property type="project" value="UniProtKB-KW"/>
</dbReference>
<keyword evidence="7" id="KW-0812">Transmembrane</keyword>
<dbReference type="SUPFAM" id="SSF52833">
    <property type="entry name" value="Thioredoxin-like"/>
    <property type="match status" value="1"/>
</dbReference>
<evidence type="ECO:0000313" key="10">
    <source>
        <dbReference type="Proteomes" id="UP000632289"/>
    </source>
</evidence>
<keyword evidence="5" id="KW-0676">Redox-active center</keyword>
<evidence type="ECO:0000256" key="6">
    <source>
        <dbReference type="SAM" id="MobiDB-lite"/>
    </source>
</evidence>
<evidence type="ECO:0000313" key="9">
    <source>
        <dbReference type="EMBL" id="MBD3930178.1"/>
    </source>
</evidence>
<dbReference type="Gene3D" id="3.40.30.10">
    <property type="entry name" value="Glutaredoxin"/>
    <property type="match status" value="1"/>
</dbReference>
<evidence type="ECO:0000256" key="3">
    <source>
        <dbReference type="ARBA" id="ARBA00023002"/>
    </source>
</evidence>
<evidence type="ECO:0000256" key="2">
    <source>
        <dbReference type="ARBA" id="ARBA00022729"/>
    </source>
</evidence>
<gene>
    <name evidence="9" type="ORF">IF129_01135</name>
</gene>
<keyword evidence="7" id="KW-1133">Transmembrane helix</keyword>
<reference evidence="9" key="1">
    <citation type="submission" date="2020-09" db="EMBL/GenBank/DDBJ databases">
        <title>Secondary metabolite and genome analysis of marine Streptomyces chumphonensis KK1-2T.</title>
        <authorList>
            <person name="Phongsopitanun W."/>
            <person name="Kanchanasin P."/>
            <person name="Pittayakhajonwut P."/>
            <person name="Suwanborirux K."/>
            <person name="Tanasupawat S."/>
        </authorList>
    </citation>
    <scope>NUCLEOTIDE SEQUENCE</scope>
    <source>
        <strain evidence="9">KK1-2</strain>
    </source>
</reference>
<dbReference type="PANTHER" id="PTHR13887">
    <property type="entry name" value="GLUTATHIONE S-TRANSFERASE KAPPA"/>
    <property type="match status" value="1"/>
</dbReference>
<dbReference type="EMBL" id="JACXYU010000001">
    <property type="protein sequence ID" value="MBD3930178.1"/>
    <property type="molecule type" value="Genomic_DNA"/>
</dbReference>
<sequence length="249" mass="26826">MSHSSQEGSRPAVARLREQREREQASHKRRRGLKAGLVAVGVLAVVGVVGYAAAGGSQEKGDGKAAPPVTEGKNRAPVTLTIYEDFRCPGCAQFERAFKDTVHELTDEGKVRVEYHLVSIIDGNMGGNGSKYAANAAHCAKDAELFTPYHDLLYAEQPPEQEDAFADKDRLIELAGEIPGLDSPEFRSCVQNGTHDTRVTRTNDAFTASEYNATPTVLLNGESLYGDPTDPLTPESLRVKVEKAAADAA</sequence>
<keyword evidence="7" id="KW-0472">Membrane</keyword>
<dbReference type="AlphaFoldDB" id="A0A927I9X9"/>
<dbReference type="Pfam" id="PF13462">
    <property type="entry name" value="Thioredoxin_4"/>
    <property type="match status" value="1"/>
</dbReference>
<keyword evidence="3" id="KW-0560">Oxidoreductase</keyword>
<evidence type="ECO:0000256" key="5">
    <source>
        <dbReference type="ARBA" id="ARBA00023284"/>
    </source>
</evidence>
<accession>A0A927I9X9</accession>
<feature type="region of interest" description="Disordered" evidence="6">
    <location>
        <begin position="1"/>
        <end position="30"/>
    </location>
</feature>
<evidence type="ECO:0000256" key="7">
    <source>
        <dbReference type="SAM" id="Phobius"/>
    </source>
</evidence>
<comment type="similarity">
    <text evidence="1">Belongs to the thioredoxin family. DsbA subfamily.</text>
</comment>
<feature type="compositionally biased region" description="Basic and acidic residues" evidence="6">
    <location>
        <begin position="15"/>
        <end position="26"/>
    </location>
</feature>
<evidence type="ECO:0000256" key="4">
    <source>
        <dbReference type="ARBA" id="ARBA00023157"/>
    </source>
</evidence>
<comment type="caution">
    <text evidence="9">The sequence shown here is derived from an EMBL/GenBank/DDBJ whole genome shotgun (WGS) entry which is preliminary data.</text>
</comment>
<feature type="domain" description="Thioredoxin-like fold" evidence="8">
    <location>
        <begin position="69"/>
        <end position="238"/>
    </location>
</feature>
<dbReference type="InterPro" id="IPR036249">
    <property type="entry name" value="Thioredoxin-like_sf"/>
</dbReference>
<keyword evidence="2" id="KW-0732">Signal</keyword>
<keyword evidence="4" id="KW-1015">Disulfide bond</keyword>
<organism evidence="9 10">
    <name type="scientific">Streptomyces chumphonensis</name>
    <dbReference type="NCBI Taxonomy" id="1214925"/>
    <lineage>
        <taxon>Bacteria</taxon>
        <taxon>Bacillati</taxon>
        <taxon>Actinomycetota</taxon>
        <taxon>Actinomycetes</taxon>
        <taxon>Kitasatosporales</taxon>
        <taxon>Streptomycetaceae</taxon>
        <taxon>Streptomyces</taxon>
    </lineage>
</organism>
<proteinExistence type="inferred from homology"/>